<reference evidence="2" key="1">
    <citation type="journal article" date="2014" name="Science">
        <title>The coffee genome provides insight into the convergent evolution of caffeine biosynthesis.</title>
        <authorList>
            <person name="Denoeud F."/>
            <person name="Carretero-Paulet L."/>
            <person name="Dereeper A."/>
            <person name="Droc G."/>
            <person name="Guyot R."/>
            <person name="Pietrella M."/>
            <person name="Zheng C."/>
            <person name="Alberti A."/>
            <person name="Anthony F."/>
            <person name="Aprea G."/>
            <person name="Aury J.M."/>
            <person name="Bento P."/>
            <person name="Bernard M."/>
            <person name="Bocs S."/>
            <person name="Campa C."/>
            <person name="Cenci A."/>
            <person name="Combes M.C."/>
            <person name="Crouzillat D."/>
            <person name="Da Silva C."/>
            <person name="Daddiego L."/>
            <person name="De Bellis F."/>
            <person name="Dussert S."/>
            <person name="Garsmeur O."/>
            <person name="Gayraud T."/>
            <person name="Guignon V."/>
            <person name="Jahn K."/>
            <person name="Jamilloux V."/>
            <person name="Joet T."/>
            <person name="Labadie K."/>
            <person name="Lan T."/>
            <person name="Leclercq J."/>
            <person name="Lepelley M."/>
            <person name="Leroy T."/>
            <person name="Li L.T."/>
            <person name="Librado P."/>
            <person name="Lopez L."/>
            <person name="Munoz A."/>
            <person name="Noel B."/>
            <person name="Pallavicini A."/>
            <person name="Perrotta G."/>
            <person name="Poncet V."/>
            <person name="Pot D."/>
            <person name="Priyono X."/>
            <person name="Rigoreau M."/>
            <person name="Rouard M."/>
            <person name="Rozas J."/>
            <person name="Tranchant-Dubreuil C."/>
            <person name="VanBuren R."/>
            <person name="Zhang Q."/>
            <person name="Andrade A.C."/>
            <person name="Argout X."/>
            <person name="Bertrand B."/>
            <person name="de Kochko A."/>
            <person name="Graziosi G."/>
            <person name="Henry R.J."/>
            <person name="Jayarama X."/>
            <person name="Ming R."/>
            <person name="Nagai C."/>
            <person name="Rounsley S."/>
            <person name="Sankoff D."/>
            <person name="Giuliano G."/>
            <person name="Albert V.A."/>
            <person name="Wincker P."/>
            <person name="Lashermes P."/>
        </authorList>
    </citation>
    <scope>NUCLEOTIDE SEQUENCE [LARGE SCALE GENOMIC DNA]</scope>
    <source>
        <strain evidence="2">cv. DH200-94</strain>
    </source>
</reference>
<evidence type="ECO:0000313" key="2">
    <source>
        <dbReference type="Proteomes" id="UP000295252"/>
    </source>
</evidence>
<dbReference type="Proteomes" id="UP000295252">
    <property type="component" value="Chromosome IV"/>
</dbReference>
<evidence type="ECO:0008006" key="3">
    <source>
        <dbReference type="Google" id="ProtNLM"/>
    </source>
</evidence>
<dbReference type="EMBL" id="HG739088">
    <property type="protein sequence ID" value="CDP00002.1"/>
    <property type="molecule type" value="Genomic_DNA"/>
</dbReference>
<proteinExistence type="predicted"/>
<dbReference type="GO" id="GO:0000245">
    <property type="term" value="P:spliceosomal complex assembly"/>
    <property type="evidence" value="ECO:0007669"/>
    <property type="project" value="InterPro"/>
</dbReference>
<sequence length="143" mass="16421">MTIGTCSHCFLDRLIAAYDYFKALHLFPGFHVTKLVFFGYEYLGEGYAEVLGATMKAIVNVVGVTRMTPPIKDLLPRLTPILKNHHEKVQESCIDLLGRIAYLTYFPGAKYKLYLERYQPDFNHIITKEICANSLLTSWRSRV</sequence>
<gene>
    <name evidence="1" type="ORF">GSCOC_T00029754001</name>
</gene>
<protein>
    <recommendedName>
        <fullName evidence="3">Splicing factor 3B subunit 1 domain-containing protein</fullName>
    </recommendedName>
</protein>
<accession>A0A068TVB2</accession>
<dbReference type="InParanoid" id="A0A068TVB2"/>
<dbReference type="SUPFAM" id="SSF48371">
    <property type="entry name" value="ARM repeat"/>
    <property type="match status" value="1"/>
</dbReference>
<keyword evidence="2" id="KW-1185">Reference proteome</keyword>
<dbReference type="InterPro" id="IPR016024">
    <property type="entry name" value="ARM-type_fold"/>
</dbReference>
<name>A0A068TVB2_COFCA</name>
<dbReference type="InterPro" id="IPR038737">
    <property type="entry name" value="SF3b_su1-like"/>
</dbReference>
<dbReference type="GO" id="GO:0003729">
    <property type="term" value="F:mRNA binding"/>
    <property type="evidence" value="ECO:0007669"/>
    <property type="project" value="InterPro"/>
</dbReference>
<dbReference type="PANTHER" id="PTHR12097">
    <property type="entry name" value="SPLICING FACTOR 3B, SUBUNIT 1-RELATED"/>
    <property type="match status" value="1"/>
</dbReference>
<evidence type="ECO:0000313" key="1">
    <source>
        <dbReference type="EMBL" id="CDP00002.1"/>
    </source>
</evidence>
<dbReference type="STRING" id="49390.A0A068TVB2"/>
<dbReference type="Gramene" id="CDP00002">
    <property type="protein sequence ID" value="CDP00002"/>
    <property type="gene ID" value="GSCOC_T00029754001"/>
</dbReference>
<organism evidence="1 2">
    <name type="scientific">Coffea canephora</name>
    <name type="common">Robusta coffee</name>
    <dbReference type="NCBI Taxonomy" id="49390"/>
    <lineage>
        <taxon>Eukaryota</taxon>
        <taxon>Viridiplantae</taxon>
        <taxon>Streptophyta</taxon>
        <taxon>Embryophyta</taxon>
        <taxon>Tracheophyta</taxon>
        <taxon>Spermatophyta</taxon>
        <taxon>Magnoliopsida</taxon>
        <taxon>eudicotyledons</taxon>
        <taxon>Gunneridae</taxon>
        <taxon>Pentapetalae</taxon>
        <taxon>asterids</taxon>
        <taxon>lamiids</taxon>
        <taxon>Gentianales</taxon>
        <taxon>Rubiaceae</taxon>
        <taxon>Ixoroideae</taxon>
        <taxon>Gardenieae complex</taxon>
        <taxon>Bertiereae - Coffeeae clade</taxon>
        <taxon>Coffeeae</taxon>
        <taxon>Coffea</taxon>
    </lineage>
</organism>
<dbReference type="AlphaFoldDB" id="A0A068TVB2"/>